<dbReference type="PhylomeDB" id="A7IDM2"/>
<evidence type="ECO:0000259" key="9">
    <source>
        <dbReference type="PROSITE" id="PS50928"/>
    </source>
</evidence>
<dbReference type="Pfam" id="PF00528">
    <property type="entry name" value="BPD_transp_1"/>
    <property type="match status" value="1"/>
</dbReference>
<dbReference type="eggNOG" id="COG1176">
    <property type="taxonomic scope" value="Bacteria"/>
</dbReference>
<dbReference type="EMBL" id="CP000781">
    <property type="protein sequence ID" value="ABS66115.1"/>
    <property type="molecule type" value="Genomic_DNA"/>
</dbReference>
<keyword evidence="4" id="KW-1003">Cell membrane</keyword>
<comment type="subcellular location">
    <subcellularLocation>
        <location evidence="1 8">Cell membrane</location>
        <topology evidence="1 8">Multi-pass membrane protein</topology>
    </subcellularLocation>
</comment>
<dbReference type="Proteomes" id="UP000002417">
    <property type="component" value="Chromosome"/>
</dbReference>
<keyword evidence="7 8" id="KW-0472">Membrane</keyword>
<dbReference type="KEGG" id="xau:Xaut_0864"/>
<dbReference type="InterPro" id="IPR000515">
    <property type="entry name" value="MetI-like"/>
</dbReference>
<keyword evidence="3 8" id="KW-0813">Transport</keyword>
<feature type="transmembrane region" description="Helical" evidence="8">
    <location>
        <begin position="118"/>
        <end position="145"/>
    </location>
</feature>
<proteinExistence type="inferred from homology"/>
<reference evidence="10 11" key="1">
    <citation type="submission" date="2007-07" db="EMBL/GenBank/DDBJ databases">
        <title>Complete sequence of chromosome of Xanthobacter autotrophicus Py2.</title>
        <authorList>
            <consortium name="US DOE Joint Genome Institute"/>
            <person name="Copeland A."/>
            <person name="Lucas S."/>
            <person name="Lapidus A."/>
            <person name="Barry K."/>
            <person name="Glavina del Rio T."/>
            <person name="Hammon N."/>
            <person name="Israni S."/>
            <person name="Dalin E."/>
            <person name="Tice H."/>
            <person name="Pitluck S."/>
            <person name="Sims D."/>
            <person name="Brettin T."/>
            <person name="Bruce D."/>
            <person name="Detter J.C."/>
            <person name="Han C."/>
            <person name="Tapia R."/>
            <person name="Brainard J."/>
            <person name="Schmutz J."/>
            <person name="Larimer F."/>
            <person name="Land M."/>
            <person name="Hauser L."/>
            <person name="Kyrpides N."/>
            <person name="Kim E."/>
            <person name="Ensigns S.A."/>
            <person name="Richardson P."/>
        </authorList>
    </citation>
    <scope>NUCLEOTIDE SEQUENCE [LARGE SCALE GENOMIC DNA]</scope>
    <source>
        <strain evidence="11">ATCC BAA-1158 / Py2</strain>
    </source>
</reference>
<feature type="transmembrane region" description="Helical" evidence="8">
    <location>
        <begin position="228"/>
        <end position="255"/>
    </location>
</feature>
<evidence type="ECO:0000256" key="7">
    <source>
        <dbReference type="ARBA" id="ARBA00023136"/>
    </source>
</evidence>
<keyword evidence="5 8" id="KW-0812">Transmembrane</keyword>
<dbReference type="AlphaFoldDB" id="A7IDM2"/>
<evidence type="ECO:0000256" key="6">
    <source>
        <dbReference type="ARBA" id="ARBA00022989"/>
    </source>
</evidence>
<comment type="similarity">
    <text evidence="2">Belongs to the binding-protein-dependent transport system permease family. CysTW subfamily.</text>
</comment>
<sequence>MASDASLPSSLADPRGKWMSLKNLGRQGFGRLGWWGLLAPAMALYALVFFMPLGVLVGESVHPSGAPQLSLANYAAFFTDGVTFSIFARTVRLAFFVTLTCLVFGYPLALFMRRAGPVLRLVALTIVVSPLLTSVIVRNVAWLLVLGREGMVNTLLRQAGLIDAPLPLLYNTFGVVVGVTHVYLAFLVLPVFSSLLAIDPSVEQAASSLGASRFTVFRKVTVPLSLPGVIAGSTLVFVLTMGVYLTPVIMGGSFVTTLPMVMTDLVRTQFDWSRAAAFAIVLLAFIAVVMVASSRAERRIERMRGELS</sequence>
<dbReference type="STRING" id="78245.Xaut_0864"/>
<protein>
    <submittedName>
        <fullName evidence="10">Binding-protein-dependent transport systems inner membrane component</fullName>
    </submittedName>
</protein>
<dbReference type="Gene3D" id="1.10.3720.10">
    <property type="entry name" value="MetI-like"/>
    <property type="match status" value="1"/>
</dbReference>
<evidence type="ECO:0000313" key="10">
    <source>
        <dbReference type="EMBL" id="ABS66115.1"/>
    </source>
</evidence>
<dbReference type="PANTHER" id="PTHR42929:SF5">
    <property type="entry name" value="ABC TRANSPORTER PERMEASE PROTEIN"/>
    <property type="match status" value="1"/>
</dbReference>
<dbReference type="InterPro" id="IPR035906">
    <property type="entry name" value="MetI-like_sf"/>
</dbReference>
<accession>A7IDM2</accession>
<dbReference type="PROSITE" id="PS50928">
    <property type="entry name" value="ABC_TM1"/>
    <property type="match status" value="1"/>
</dbReference>
<dbReference type="GO" id="GO:0005886">
    <property type="term" value="C:plasma membrane"/>
    <property type="evidence" value="ECO:0007669"/>
    <property type="project" value="UniProtKB-SubCell"/>
</dbReference>
<dbReference type="SUPFAM" id="SSF161098">
    <property type="entry name" value="MetI-like"/>
    <property type="match status" value="1"/>
</dbReference>
<dbReference type="HOGENOM" id="CLU_016047_18_2_5"/>
<organism evidence="10 11">
    <name type="scientific">Xanthobacter autotrophicus (strain ATCC BAA-1158 / Py2)</name>
    <dbReference type="NCBI Taxonomy" id="78245"/>
    <lineage>
        <taxon>Bacteria</taxon>
        <taxon>Pseudomonadati</taxon>
        <taxon>Pseudomonadota</taxon>
        <taxon>Alphaproteobacteria</taxon>
        <taxon>Hyphomicrobiales</taxon>
        <taxon>Xanthobacteraceae</taxon>
        <taxon>Xanthobacter</taxon>
    </lineage>
</organism>
<feature type="transmembrane region" description="Helical" evidence="8">
    <location>
        <begin position="173"/>
        <end position="198"/>
    </location>
</feature>
<dbReference type="OrthoDB" id="9807047at2"/>
<feature type="transmembrane region" description="Helical" evidence="8">
    <location>
        <begin position="93"/>
        <end position="111"/>
    </location>
</feature>
<evidence type="ECO:0000313" key="11">
    <source>
        <dbReference type="Proteomes" id="UP000002417"/>
    </source>
</evidence>
<dbReference type="PANTHER" id="PTHR42929">
    <property type="entry name" value="INNER MEMBRANE ABC TRANSPORTER PERMEASE PROTEIN YDCU-RELATED-RELATED"/>
    <property type="match status" value="1"/>
</dbReference>
<evidence type="ECO:0000256" key="5">
    <source>
        <dbReference type="ARBA" id="ARBA00022692"/>
    </source>
</evidence>
<dbReference type="GO" id="GO:0055085">
    <property type="term" value="P:transmembrane transport"/>
    <property type="evidence" value="ECO:0007669"/>
    <property type="project" value="InterPro"/>
</dbReference>
<evidence type="ECO:0000256" key="2">
    <source>
        <dbReference type="ARBA" id="ARBA00007069"/>
    </source>
</evidence>
<evidence type="ECO:0000256" key="1">
    <source>
        <dbReference type="ARBA" id="ARBA00004651"/>
    </source>
</evidence>
<dbReference type="CDD" id="cd06261">
    <property type="entry name" value="TM_PBP2"/>
    <property type="match status" value="1"/>
</dbReference>
<name>A7IDM2_XANP2</name>
<feature type="domain" description="ABC transmembrane type-1" evidence="9">
    <location>
        <begin position="87"/>
        <end position="293"/>
    </location>
</feature>
<evidence type="ECO:0000256" key="3">
    <source>
        <dbReference type="ARBA" id="ARBA00022448"/>
    </source>
</evidence>
<evidence type="ECO:0000256" key="4">
    <source>
        <dbReference type="ARBA" id="ARBA00022475"/>
    </source>
</evidence>
<gene>
    <name evidence="10" type="ordered locus">Xaut_0864</name>
</gene>
<feature type="transmembrane region" description="Helical" evidence="8">
    <location>
        <begin position="275"/>
        <end position="294"/>
    </location>
</feature>
<evidence type="ECO:0000256" key="8">
    <source>
        <dbReference type="RuleBase" id="RU363032"/>
    </source>
</evidence>
<keyword evidence="6 8" id="KW-1133">Transmembrane helix</keyword>
<keyword evidence="11" id="KW-1185">Reference proteome</keyword>
<feature type="transmembrane region" description="Helical" evidence="8">
    <location>
        <begin position="32"/>
        <end position="57"/>
    </location>
</feature>